<sequence length="390" mass="42634">MPVPVLKTAITHGRPLWHMPIGKLVCSILLQALITFPCFSQTLGYWTFNNTLAGAGVAAHNTLSTADYNSGIPTKSFNGNVEYYGENGWPGGSINTGTYLEFSISPNTGYQLDLTSVLLRIRRSNTGSPAGSGPTSWSLRSSIDGYASDITNNSLSHNYSNYSVALGSAFLNQYTTVTFRLYGYNVSINSGGFSRLVVDSINIQGIGEVLPVSITGVQALHTDKNVSVKWQVTNVHEGSVFHVERSVNGTDFTTINRFPENETLSAGSYNYEDKQAPGNDKVYYRIKIDEPSGWTYFSWLVKVNNKSISQLSIDYTTVSGQSLATSLQIPEKGRYTVSVIALNGVVLQQRSLDLDAGSQVISFPLNARAHGPYVLRVSNNSLMSSRKFVW</sequence>
<evidence type="ECO:0000313" key="2">
    <source>
        <dbReference type="Proteomes" id="UP000192796"/>
    </source>
</evidence>
<name>A0A1V9FLM2_9BACT</name>
<gene>
    <name evidence="1" type="ORF">A3860_38445</name>
</gene>
<keyword evidence="2" id="KW-1185">Reference proteome</keyword>
<dbReference type="Proteomes" id="UP000192796">
    <property type="component" value="Unassembled WGS sequence"/>
</dbReference>
<dbReference type="STRING" id="1703345.A3860_38445"/>
<protein>
    <recommendedName>
        <fullName evidence="3">Secretion system C-terminal sorting domain-containing protein</fullName>
    </recommendedName>
</protein>
<proteinExistence type="predicted"/>
<dbReference type="EMBL" id="LVYD01000085">
    <property type="protein sequence ID" value="OQP59191.1"/>
    <property type="molecule type" value="Genomic_DNA"/>
</dbReference>
<evidence type="ECO:0008006" key="3">
    <source>
        <dbReference type="Google" id="ProtNLM"/>
    </source>
</evidence>
<accession>A0A1V9FLM2</accession>
<organism evidence="1 2">
    <name type="scientific">Niastella vici</name>
    <dbReference type="NCBI Taxonomy" id="1703345"/>
    <lineage>
        <taxon>Bacteria</taxon>
        <taxon>Pseudomonadati</taxon>
        <taxon>Bacteroidota</taxon>
        <taxon>Chitinophagia</taxon>
        <taxon>Chitinophagales</taxon>
        <taxon>Chitinophagaceae</taxon>
        <taxon>Niastella</taxon>
    </lineage>
</organism>
<evidence type="ECO:0000313" key="1">
    <source>
        <dbReference type="EMBL" id="OQP59191.1"/>
    </source>
</evidence>
<dbReference type="RefSeq" id="WP_081154899.1">
    <property type="nucleotide sequence ID" value="NZ_LVYD01000085.1"/>
</dbReference>
<comment type="caution">
    <text evidence="1">The sequence shown here is derived from an EMBL/GenBank/DDBJ whole genome shotgun (WGS) entry which is preliminary data.</text>
</comment>
<dbReference type="AlphaFoldDB" id="A0A1V9FLM2"/>
<dbReference type="OrthoDB" id="928137at2"/>
<reference evidence="1 2" key="1">
    <citation type="submission" date="2016-03" db="EMBL/GenBank/DDBJ databases">
        <title>Niastella vici sp. nov., isolated from farmland soil.</title>
        <authorList>
            <person name="Chen L."/>
            <person name="Wang D."/>
            <person name="Yang S."/>
            <person name="Wang G."/>
        </authorList>
    </citation>
    <scope>NUCLEOTIDE SEQUENCE [LARGE SCALE GENOMIC DNA]</scope>
    <source>
        <strain evidence="1 2">DJ57</strain>
    </source>
</reference>